<gene>
    <name evidence="3" type="ORF">CC1G_01377</name>
</gene>
<dbReference type="InterPro" id="IPR003959">
    <property type="entry name" value="ATPase_AAA_core"/>
</dbReference>
<dbReference type="eggNOG" id="KOG0730">
    <property type="taxonomic scope" value="Eukaryota"/>
</dbReference>
<dbReference type="GO" id="GO:0005524">
    <property type="term" value="F:ATP binding"/>
    <property type="evidence" value="ECO:0007669"/>
    <property type="project" value="InterPro"/>
</dbReference>
<feature type="region of interest" description="Disordered" evidence="1">
    <location>
        <begin position="20"/>
        <end position="39"/>
    </location>
</feature>
<proteinExistence type="predicted"/>
<dbReference type="OrthoDB" id="2115716at2759"/>
<dbReference type="SUPFAM" id="SSF52540">
    <property type="entry name" value="P-loop containing nucleoside triphosphate hydrolases"/>
    <property type="match status" value="1"/>
</dbReference>
<feature type="compositionally biased region" description="Polar residues" evidence="1">
    <location>
        <begin position="557"/>
        <end position="566"/>
    </location>
</feature>
<dbReference type="GeneID" id="6014021"/>
<dbReference type="GO" id="GO:0016887">
    <property type="term" value="F:ATP hydrolysis activity"/>
    <property type="evidence" value="ECO:0007669"/>
    <property type="project" value="InterPro"/>
</dbReference>
<name>A8NYM1_COPC7</name>
<keyword evidence="4" id="KW-1185">Reference proteome</keyword>
<evidence type="ECO:0000313" key="3">
    <source>
        <dbReference type="EMBL" id="EAU84381.2"/>
    </source>
</evidence>
<dbReference type="GO" id="GO:0008233">
    <property type="term" value="F:peptidase activity"/>
    <property type="evidence" value="ECO:0007669"/>
    <property type="project" value="UniProtKB-KW"/>
</dbReference>
<dbReference type="OMA" id="EVWVFDQ"/>
<dbReference type="Proteomes" id="UP000001861">
    <property type="component" value="Unassembled WGS sequence"/>
</dbReference>
<evidence type="ECO:0000259" key="2">
    <source>
        <dbReference type="SMART" id="SM00382"/>
    </source>
</evidence>
<keyword evidence="3" id="KW-0645">Protease</keyword>
<dbReference type="VEuPathDB" id="FungiDB:CC1G_01377"/>
<dbReference type="GO" id="GO:1990275">
    <property type="term" value="F:preribosome binding"/>
    <property type="evidence" value="ECO:0007669"/>
    <property type="project" value="TreeGrafter"/>
</dbReference>
<feature type="region of interest" description="Disordered" evidence="1">
    <location>
        <begin position="548"/>
        <end position="572"/>
    </location>
</feature>
<dbReference type="InterPro" id="IPR050168">
    <property type="entry name" value="AAA_ATPase_domain"/>
</dbReference>
<feature type="region of interest" description="Disordered" evidence="1">
    <location>
        <begin position="455"/>
        <end position="478"/>
    </location>
</feature>
<dbReference type="InParanoid" id="A8NYM1"/>
<dbReference type="CDD" id="cd19481">
    <property type="entry name" value="RecA-like_protease"/>
    <property type="match status" value="1"/>
</dbReference>
<feature type="compositionally biased region" description="Basic and acidic residues" evidence="1">
    <location>
        <begin position="25"/>
        <end position="39"/>
    </location>
</feature>
<dbReference type="InterPro" id="IPR003593">
    <property type="entry name" value="AAA+_ATPase"/>
</dbReference>
<dbReference type="EMBL" id="AACS02000005">
    <property type="protein sequence ID" value="EAU84381.2"/>
    <property type="molecule type" value="Genomic_DNA"/>
</dbReference>
<evidence type="ECO:0000256" key="1">
    <source>
        <dbReference type="SAM" id="MobiDB-lite"/>
    </source>
</evidence>
<dbReference type="InterPro" id="IPR027417">
    <property type="entry name" value="P-loop_NTPase"/>
</dbReference>
<accession>A8NYM1</accession>
<dbReference type="AlphaFoldDB" id="A8NYM1"/>
<dbReference type="PANTHER" id="PTHR23077:SF132">
    <property type="entry name" value="ATP-DEPENDENT ZN PROTEASE"/>
    <property type="match status" value="1"/>
</dbReference>
<dbReference type="RefSeq" id="XP_001837465.2">
    <property type="nucleotide sequence ID" value="XM_001837413.2"/>
</dbReference>
<dbReference type="SMART" id="SM00382">
    <property type="entry name" value="AAA"/>
    <property type="match status" value="1"/>
</dbReference>
<protein>
    <submittedName>
        <fullName evidence="3">ATP-dependent Zn protease</fullName>
    </submittedName>
</protein>
<reference evidence="3 4" key="1">
    <citation type="journal article" date="2010" name="Proc. Natl. Acad. Sci. U.S.A.">
        <title>Insights into evolution of multicellular fungi from the assembled chromosomes of the mushroom Coprinopsis cinerea (Coprinus cinereus).</title>
        <authorList>
            <person name="Stajich J.E."/>
            <person name="Wilke S.K."/>
            <person name="Ahren D."/>
            <person name="Au C.H."/>
            <person name="Birren B.W."/>
            <person name="Borodovsky M."/>
            <person name="Burns C."/>
            <person name="Canback B."/>
            <person name="Casselton L.A."/>
            <person name="Cheng C.K."/>
            <person name="Deng J."/>
            <person name="Dietrich F.S."/>
            <person name="Fargo D.C."/>
            <person name="Farman M.L."/>
            <person name="Gathman A.C."/>
            <person name="Goldberg J."/>
            <person name="Guigo R."/>
            <person name="Hoegger P.J."/>
            <person name="Hooker J.B."/>
            <person name="Huggins A."/>
            <person name="James T.Y."/>
            <person name="Kamada T."/>
            <person name="Kilaru S."/>
            <person name="Kodira C."/>
            <person name="Kues U."/>
            <person name="Kupfer D."/>
            <person name="Kwan H.S."/>
            <person name="Lomsadze A."/>
            <person name="Li W."/>
            <person name="Lilly W.W."/>
            <person name="Ma L.J."/>
            <person name="Mackey A.J."/>
            <person name="Manning G."/>
            <person name="Martin F."/>
            <person name="Muraguchi H."/>
            <person name="Natvig D.O."/>
            <person name="Palmerini H."/>
            <person name="Ramesh M.A."/>
            <person name="Rehmeyer C.J."/>
            <person name="Roe B.A."/>
            <person name="Shenoy N."/>
            <person name="Stanke M."/>
            <person name="Ter-Hovhannisyan V."/>
            <person name="Tunlid A."/>
            <person name="Velagapudi R."/>
            <person name="Vision T.J."/>
            <person name="Zeng Q."/>
            <person name="Zolan M.E."/>
            <person name="Pukkila P.J."/>
        </authorList>
    </citation>
    <scope>NUCLEOTIDE SEQUENCE [LARGE SCALE GENOMIC DNA]</scope>
    <source>
        <strain evidence="4">Okayama-7 / 130 / ATCC MYA-4618 / FGSC 9003</strain>
    </source>
</reference>
<evidence type="ECO:0000313" key="4">
    <source>
        <dbReference type="Proteomes" id="UP000001861"/>
    </source>
</evidence>
<dbReference type="PANTHER" id="PTHR23077">
    <property type="entry name" value="AAA-FAMILY ATPASE"/>
    <property type="match status" value="1"/>
</dbReference>
<comment type="caution">
    <text evidence="3">The sequence shown here is derived from an EMBL/GenBank/DDBJ whole genome shotgun (WGS) entry which is preliminary data.</text>
</comment>
<keyword evidence="3" id="KW-0378">Hydrolase</keyword>
<dbReference type="GO" id="GO:0006508">
    <property type="term" value="P:proteolysis"/>
    <property type="evidence" value="ECO:0007669"/>
    <property type="project" value="UniProtKB-KW"/>
</dbReference>
<feature type="domain" description="AAA+ ATPase" evidence="2">
    <location>
        <begin position="241"/>
        <end position="367"/>
    </location>
</feature>
<sequence length="645" mass="72639">MPSPDSLTFDNDEFVDVVFGKSPKGGHDHKDGSKKAPKDKSFYEHSVETVSAPWSYPIAASADALRRLYPKHSLQTTRDSSLNILSLPGVAVEPLEKTPLITSLFFAPLSKRLAGVPGVLIDKVELGGFNISWQGLDFIVYIIQAPIGFGVVTQTYILHEGPEDRIRILLLSAGAYNHELHNEIWVYDQGYWQKDSALWAEVQKADWKDVILKDEFKKALHKDVYGFFKSEKIYKELAIPWKRGLIFYGPPGNGKTISIKAIIKTCDEQGFTPLYVKTFTNWAGDEQAMNDVFNKARQLAPCVIILEDLDSLITDRNRSFFLNQVDGLSGNDGLLLIGTTNHFDRLDPGLSTRPSRFDRKYKFDDPDLEERKLYVQYWQKKLSGNEEIDFPDKMVDEIAEITDRFSFAYLKEAFVSTLVTLAGWEGEKPSFRSLLKQEIHKLSKQLDKQVIENSENSVQQFTPNTAPTRPPRPSSATERDIRAVLDSLAESTPSNRVYHTGNGTSRILEQELRNTQDVNALLHALSDLRTSEEAASFRHYETRGFSGRLADEDDPSASWNYSSNADGSPRNLMNRMSSTQRERDMRLAGLQNMTMRSSNASSSRRHFDLGGGPRWEGLGRPSPATGTFPVRYHPSPNEPSASDLA</sequence>
<dbReference type="GO" id="GO:0005634">
    <property type="term" value="C:nucleus"/>
    <property type="evidence" value="ECO:0007669"/>
    <property type="project" value="TreeGrafter"/>
</dbReference>
<dbReference type="KEGG" id="cci:CC1G_01377"/>
<dbReference type="GO" id="GO:0042254">
    <property type="term" value="P:ribosome biogenesis"/>
    <property type="evidence" value="ECO:0007669"/>
    <property type="project" value="TreeGrafter"/>
</dbReference>
<dbReference type="HOGENOM" id="CLU_025506_0_0_1"/>
<dbReference type="Pfam" id="PF00004">
    <property type="entry name" value="AAA"/>
    <property type="match status" value="1"/>
</dbReference>
<feature type="region of interest" description="Disordered" evidence="1">
    <location>
        <begin position="595"/>
        <end position="645"/>
    </location>
</feature>
<organism evidence="3 4">
    <name type="scientific">Coprinopsis cinerea (strain Okayama-7 / 130 / ATCC MYA-4618 / FGSC 9003)</name>
    <name type="common">Inky cap fungus</name>
    <name type="synonym">Hormographiella aspergillata</name>
    <dbReference type="NCBI Taxonomy" id="240176"/>
    <lineage>
        <taxon>Eukaryota</taxon>
        <taxon>Fungi</taxon>
        <taxon>Dikarya</taxon>
        <taxon>Basidiomycota</taxon>
        <taxon>Agaricomycotina</taxon>
        <taxon>Agaricomycetes</taxon>
        <taxon>Agaricomycetidae</taxon>
        <taxon>Agaricales</taxon>
        <taxon>Agaricineae</taxon>
        <taxon>Psathyrellaceae</taxon>
        <taxon>Coprinopsis</taxon>
    </lineage>
</organism>
<dbReference type="Gene3D" id="3.40.50.300">
    <property type="entry name" value="P-loop containing nucleotide triphosphate hydrolases"/>
    <property type="match status" value="1"/>
</dbReference>
<dbReference type="STRING" id="240176.A8NYM1"/>
<dbReference type="GO" id="GO:0003723">
    <property type="term" value="F:RNA binding"/>
    <property type="evidence" value="ECO:0007669"/>
    <property type="project" value="TreeGrafter"/>
</dbReference>